<dbReference type="PANTHER" id="PTHR36978">
    <property type="entry name" value="P-LOOP CONTAINING NUCLEOTIDE TRIPHOSPHATE HYDROLASE"/>
    <property type="match status" value="1"/>
</dbReference>
<gene>
    <name evidence="2" type="ORF">B0H16DRAFT_1507033</name>
</gene>
<feature type="transmembrane region" description="Helical" evidence="1">
    <location>
        <begin position="240"/>
        <end position="259"/>
    </location>
</feature>
<proteinExistence type="predicted"/>
<dbReference type="SUPFAM" id="SSF52540">
    <property type="entry name" value="P-loop containing nucleoside triphosphate hydrolases"/>
    <property type="match status" value="1"/>
</dbReference>
<protein>
    <submittedName>
        <fullName evidence="2">P-loop containing nucleoside triphosphate hydrolase protein</fullName>
    </submittedName>
</protein>
<dbReference type="PANTHER" id="PTHR36978:SF4">
    <property type="entry name" value="P-LOOP CONTAINING NUCLEOSIDE TRIPHOSPHATE HYDROLASE PROTEIN"/>
    <property type="match status" value="1"/>
</dbReference>
<evidence type="ECO:0000256" key="1">
    <source>
        <dbReference type="SAM" id="Phobius"/>
    </source>
</evidence>
<dbReference type="AlphaFoldDB" id="A0AAD7K1V5"/>
<evidence type="ECO:0000313" key="2">
    <source>
        <dbReference type="EMBL" id="KAJ7775346.1"/>
    </source>
</evidence>
<dbReference type="GO" id="GO:0016787">
    <property type="term" value="F:hydrolase activity"/>
    <property type="evidence" value="ECO:0007669"/>
    <property type="project" value="UniProtKB-KW"/>
</dbReference>
<evidence type="ECO:0000313" key="3">
    <source>
        <dbReference type="Proteomes" id="UP001215598"/>
    </source>
</evidence>
<comment type="caution">
    <text evidence="2">The sequence shown here is derived from an EMBL/GenBank/DDBJ whole genome shotgun (WGS) entry which is preliminary data.</text>
</comment>
<dbReference type="Proteomes" id="UP001215598">
    <property type="component" value="Unassembled WGS sequence"/>
</dbReference>
<dbReference type="Gene3D" id="3.40.50.300">
    <property type="entry name" value="P-loop containing nucleotide triphosphate hydrolases"/>
    <property type="match status" value="1"/>
</dbReference>
<sequence>MDAKAAIPARKVPMEILVLGFCRTGTASMRAALSVLGYGGAHHIGRVMQNPGEIAAWNAAIDSKFQPTGRYNHPNWDQLLGEFRVVADVPGILFAEELIQAYPDARVILTTRDPDRWWKSMHTTLLVMLDLKHTRLARWLNPHGLGRFVPFARRNLEILLGPLDTIDEVTAKMRYVQYNDNIQQLVPPGRLLEYKMGQGWESLCVFLDKEVPRVEFPHKNDTKMILEGSERQVWGIYRRAVVKSLALTALLMAVVFAIYKRGM</sequence>
<keyword evidence="1" id="KW-1133">Transmembrane helix</keyword>
<dbReference type="InterPro" id="IPR040632">
    <property type="entry name" value="Sulfotransfer_4"/>
</dbReference>
<keyword evidence="2" id="KW-0378">Hydrolase</keyword>
<name>A0AAD7K1V5_9AGAR</name>
<organism evidence="2 3">
    <name type="scientific">Mycena metata</name>
    <dbReference type="NCBI Taxonomy" id="1033252"/>
    <lineage>
        <taxon>Eukaryota</taxon>
        <taxon>Fungi</taxon>
        <taxon>Dikarya</taxon>
        <taxon>Basidiomycota</taxon>
        <taxon>Agaricomycotina</taxon>
        <taxon>Agaricomycetes</taxon>
        <taxon>Agaricomycetidae</taxon>
        <taxon>Agaricales</taxon>
        <taxon>Marasmiineae</taxon>
        <taxon>Mycenaceae</taxon>
        <taxon>Mycena</taxon>
    </lineage>
</organism>
<dbReference type="Pfam" id="PF17784">
    <property type="entry name" value="Sulfotransfer_4"/>
    <property type="match status" value="1"/>
</dbReference>
<dbReference type="EMBL" id="JARKIB010000010">
    <property type="protein sequence ID" value="KAJ7775346.1"/>
    <property type="molecule type" value="Genomic_DNA"/>
</dbReference>
<keyword evidence="1" id="KW-0472">Membrane</keyword>
<keyword evidence="3" id="KW-1185">Reference proteome</keyword>
<dbReference type="InterPro" id="IPR027417">
    <property type="entry name" value="P-loop_NTPase"/>
</dbReference>
<keyword evidence="1" id="KW-0812">Transmembrane</keyword>
<reference evidence="2" key="1">
    <citation type="submission" date="2023-03" db="EMBL/GenBank/DDBJ databases">
        <title>Massive genome expansion in bonnet fungi (Mycena s.s.) driven by repeated elements and novel gene families across ecological guilds.</title>
        <authorList>
            <consortium name="Lawrence Berkeley National Laboratory"/>
            <person name="Harder C.B."/>
            <person name="Miyauchi S."/>
            <person name="Viragh M."/>
            <person name="Kuo A."/>
            <person name="Thoen E."/>
            <person name="Andreopoulos B."/>
            <person name="Lu D."/>
            <person name="Skrede I."/>
            <person name="Drula E."/>
            <person name="Henrissat B."/>
            <person name="Morin E."/>
            <person name="Kohler A."/>
            <person name="Barry K."/>
            <person name="LaButti K."/>
            <person name="Morin E."/>
            <person name="Salamov A."/>
            <person name="Lipzen A."/>
            <person name="Mereny Z."/>
            <person name="Hegedus B."/>
            <person name="Baldrian P."/>
            <person name="Stursova M."/>
            <person name="Weitz H."/>
            <person name="Taylor A."/>
            <person name="Grigoriev I.V."/>
            <person name="Nagy L.G."/>
            <person name="Martin F."/>
            <person name="Kauserud H."/>
        </authorList>
    </citation>
    <scope>NUCLEOTIDE SEQUENCE</scope>
    <source>
        <strain evidence="2">CBHHK182m</strain>
    </source>
</reference>
<accession>A0AAD7K1V5</accession>